<dbReference type="PANTHER" id="PTHR33928">
    <property type="entry name" value="POLYGALACTURONASE QRT3"/>
    <property type="match status" value="1"/>
</dbReference>
<feature type="domain" description="Rhamnogalacturonase A/B/Epimerase-like pectate lyase" evidence="2">
    <location>
        <begin position="49"/>
        <end position="295"/>
    </location>
</feature>
<dbReference type="SUPFAM" id="SSF51126">
    <property type="entry name" value="Pectin lyase-like"/>
    <property type="match status" value="2"/>
</dbReference>
<dbReference type="InterPro" id="IPR011050">
    <property type="entry name" value="Pectin_lyase_fold/virulence"/>
</dbReference>
<evidence type="ECO:0000313" key="3">
    <source>
        <dbReference type="EMBL" id="KIW62625.1"/>
    </source>
</evidence>
<dbReference type="PANTHER" id="PTHR33928:SF2">
    <property type="entry name" value="PECTATE LYASE SUPERFAMILY PROTEIN DOMAIN-CONTAINING PROTEIN-RELATED"/>
    <property type="match status" value="1"/>
</dbReference>
<evidence type="ECO:0000259" key="2">
    <source>
        <dbReference type="Pfam" id="PF12708"/>
    </source>
</evidence>
<dbReference type="CDD" id="cd23668">
    <property type="entry name" value="GH55_beta13glucanase-like"/>
    <property type="match status" value="1"/>
</dbReference>
<gene>
    <name evidence="3" type="ORF">PV04_10783</name>
</gene>
<dbReference type="EMBL" id="KN846963">
    <property type="protein sequence ID" value="KIW62626.1"/>
    <property type="molecule type" value="Genomic_DNA"/>
</dbReference>
<evidence type="ECO:0000256" key="1">
    <source>
        <dbReference type="SAM" id="SignalP"/>
    </source>
</evidence>
<reference evidence="3 4" key="1">
    <citation type="submission" date="2015-01" db="EMBL/GenBank/DDBJ databases">
        <title>The Genome Sequence of Capronia semiimmersa CBS27337.</title>
        <authorList>
            <consortium name="The Broad Institute Genomics Platform"/>
            <person name="Cuomo C."/>
            <person name="de Hoog S."/>
            <person name="Gorbushina A."/>
            <person name="Stielow B."/>
            <person name="Teixiera M."/>
            <person name="Abouelleil A."/>
            <person name="Chapman S.B."/>
            <person name="Priest M."/>
            <person name="Young S.K."/>
            <person name="Wortman J."/>
            <person name="Nusbaum C."/>
            <person name="Birren B."/>
        </authorList>
    </citation>
    <scope>NUCLEOTIDE SEQUENCE [LARGE SCALE GENOMIC DNA]</scope>
    <source>
        <strain evidence="3 4">CBS 27337</strain>
    </source>
</reference>
<keyword evidence="4" id="KW-1185">Reference proteome</keyword>
<dbReference type="EMBL" id="KN846963">
    <property type="protein sequence ID" value="KIW62625.1"/>
    <property type="molecule type" value="Genomic_DNA"/>
</dbReference>
<dbReference type="AlphaFoldDB" id="A0A0D2F6R0"/>
<protein>
    <recommendedName>
        <fullName evidence="2">Rhamnogalacturonase A/B/Epimerase-like pectate lyase domain-containing protein</fullName>
    </recommendedName>
</protein>
<feature type="domain" description="Rhamnogalacturonase A/B/Epimerase-like pectate lyase" evidence="2">
    <location>
        <begin position="452"/>
        <end position="520"/>
    </location>
</feature>
<evidence type="ECO:0000313" key="4">
    <source>
        <dbReference type="Proteomes" id="UP000054266"/>
    </source>
</evidence>
<dbReference type="GO" id="GO:0004650">
    <property type="term" value="F:polygalacturonase activity"/>
    <property type="evidence" value="ECO:0007669"/>
    <property type="project" value="InterPro"/>
</dbReference>
<dbReference type="InterPro" id="IPR012334">
    <property type="entry name" value="Pectin_lyas_fold"/>
</dbReference>
<dbReference type="HOGENOM" id="CLU_002540_2_1_1"/>
<organism evidence="3 4">
    <name type="scientific">Phialophora macrospora</name>
    <dbReference type="NCBI Taxonomy" id="1851006"/>
    <lineage>
        <taxon>Eukaryota</taxon>
        <taxon>Fungi</taxon>
        <taxon>Dikarya</taxon>
        <taxon>Ascomycota</taxon>
        <taxon>Pezizomycotina</taxon>
        <taxon>Eurotiomycetes</taxon>
        <taxon>Chaetothyriomycetidae</taxon>
        <taxon>Chaetothyriales</taxon>
        <taxon>Herpotrichiellaceae</taxon>
        <taxon>Phialophora</taxon>
    </lineage>
</organism>
<accession>A0A0D2F6R0</accession>
<proteinExistence type="predicted"/>
<dbReference type="Gene3D" id="2.160.20.10">
    <property type="entry name" value="Single-stranded right-handed beta-helix, Pectin lyase-like"/>
    <property type="match status" value="2"/>
</dbReference>
<keyword evidence="1" id="KW-0732">Signal</keyword>
<name>A0A0D2F6R0_9EURO</name>
<dbReference type="Proteomes" id="UP000054266">
    <property type="component" value="Unassembled WGS sequence"/>
</dbReference>
<dbReference type="STRING" id="5601.A0A0D2F6R0"/>
<feature type="chain" id="PRO_5007395338" description="Rhamnogalacturonase A/B/Epimerase-like pectate lyase domain-containing protein" evidence="1">
    <location>
        <begin position="25"/>
        <end position="827"/>
    </location>
</feature>
<dbReference type="InterPro" id="IPR024535">
    <property type="entry name" value="RHGA/B-epi-like_pectate_lyase"/>
</dbReference>
<feature type="signal peptide" evidence="1">
    <location>
        <begin position="1"/>
        <end position="24"/>
    </location>
</feature>
<dbReference type="Pfam" id="PF12708">
    <property type="entry name" value="Pect-lyase_RHGA_epim"/>
    <property type="match status" value="2"/>
</dbReference>
<dbReference type="InterPro" id="IPR039279">
    <property type="entry name" value="QRT3-like"/>
</dbReference>
<sequence>MHFPLSALLLNFLQLFALIRSSAAQSSYWLANKPARGRIAFQDPSYPVFRNVKDYGAIGDGSRDDTDAINRAISAPGSLNTITSRLDGRCGGGNSSYGSFCQSSTITPALVYFPPGIYNVSKPLIMYYATQMVGDAVNPPTIRVASNFTNIIGLAVFDADIYIPSGSGSEWYANQNNFFRQMRNFIIDMTSAPLKTAGIHWQVAQATSLQNIVINMVSKDVVNNQQQGIYMENGSGGFFSDMVITGGAIGAYLGNQQFTTRKIQFDGCSTAIKMNFDWLWLFTQITITNSDIGIDMTSGGFSNQAVGSLVLIDSTISATQGIITPYAPGYSSPQAAGTLVLEKVDFTGSEVAIAAAGGTQARTVLAGQQFVDLWAQGNAWTTAGAALNGQYFNGTTCTYENASQTAYTAQETTIQRALAPIPRPSVLTDSNGQYIYRVKPQYENLDWNNDFLSAKANGLVGDGSADDTVAMQALFDLAHQTGKIVYFDKGAYIVTSTINVPNDLKVTGELLSIIMATGSYFGDEFNPKAVWKIGNPGETGTVEISDLIFETKGPCPGAIIIEWNIKAAGPALAGMWDAHWRIGGTAGTDLQQDKCLKTPATPIAGNNPVLTQCLGAFLLLHVTPQADGYFENTWGWVADHELDLDDRQQIYIFNKGGFLIESAEGPVWLYGTAAEHSVMYDYQFVNAKNVFMGHIQHETAYFQGNPNALVPFTPQASWQDPDFSDCTKTNCARTWGVRFVNSSSIFMYAGGLYNFFENWNTQACLGTESCQERMVDFRNSTDIYLWALSTKGSQYMVSYEGTSVVPYSVNKANFCETVALFELASEQ</sequence>